<sequence>MEILVVLLIITHIIVLFLLWKYIKTYKENNFNYLNKELKTLKSFFSQGLLVLEKNVTAFTALSTASLDSLEKEHTHLISDHKSKFKEVTAFIKADYTSLTELLKTNNDLLTNLLERTEENITKNNDLKPLLVNSNDELEKVYGKIKMVISNYEKNLKDIKEEIEDALQIIEESMSSKIKQIAISGEKTIASSLENSKDTIDKVTQETNSGLKKVLKENQIQLLTDKVGTMEKELQEGLEKVQENLSGLDEAFIIKFKNLLESSTKNKNKSPLNDLKKWWDS</sequence>
<dbReference type="Proteomes" id="UP000198379">
    <property type="component" value="Unassembled WGS sequence"/>
</dbReference>
<feature type="coiled-coil region" evidence="1">
    <location>
        <begin position="100"/>
        <end position="176"/>
    </location>
</feature>
<evidence type="ECO:0000313" key="4">
    <source>
        <dbReference type="Proteomes" id="UP000198379"/>
    </source>
</evidence>
<accession>A0A238W9B4</accession>
<keyword evidence="1" id="KW-0175">Coiled coil</keyword>
<evidence type="ECO:0000256" key="1">
    <source>
        <dbReference type="SAM" id="Coils"/>
    </source>
</evidence>
<feature type="transmembrane region" description="Helical" evidence="2">
    <location>
        <begin position="6"/>
        <end position="23"/>
    </location>
</feature>
<evidence type="ECO:0000313" key="3">
    <source>
        <dbReference type="EMBL" id="SNR42813.1"/>
    </source>
</evidence>
<dbReference type="RefSeq" id="WP_089370114.1">
    <property type="nucleotide sequence ID" value="NZ_BMEP01000002.1"/>
</dbReference>
<keyword evidence="2" id="KW-0472">Membrane</keyword>
<gene>
    <name evidence="3" type="ORF">SAMN06265376_101800</name>
</gene>
<proteinExistence type="predicted"/>
<dbReference type="AlphaFoldDB" id="A0A238W9B4"/>
<organism evidence="3 4">
    <name type="scientific">Dokdonia pacifica</name>
    <dbReference type="NCBI Taxonomy" id="1627892"/>
    <lineage>
        <taxon>Bacteria</taxon>
        <taxon>Pseudomonadati</taxon>
        <taxon>Bacteroidota</taxon>
        <taxon>Flavobacteriia</taxon>
        <taxon>Flavobacteriales</taxon>
        <taxon>Flavobacteriaceae</taxon>
        <taxon>Dokdonia</taxon>
    </lineage>
</organism>
<dbReference type="EMBL" id="FZNY01000001">
    <property type="protein sequence ID" value="SNR42813.1"/>
    <property type="molecule type" value="Genomic_DNA"/>
</dbReference>
<protein>
    <submittedName>
        <fullName evidence="3">Uncharacterized protein</fullName>
    </submittedName>
</protein>
<keyword evidence="2" id="KW-1133">Transmembrane helix</keyword>
<keyword evidence="2" id="KW-0812">Transmembrane</keyword>
<evidence type="ECO:0000256" key="2">
    <source>
        <dbReference type="SAM" id="Phobius"/>
    </source>
</evidence>
<keyword evidence="4" id="KW-1185">Reference proteome</keyword>
<dbReference type="OrthoDB" id="1445351at2"/>
<name>A0A238W9B4_9FLAO</name>
<reference evidence="3 4" key="1">
    <citation type="submission" date="2017-06" db="EMBL/GenBank/DDBJ databases">
        <authorList>
            <person name="Kim H.J."/>
            <person name="Triplett B.A."/>
        </authorList>
    </citation>
    <scope>NUCLEOTIDE SEQUENCE [LARGE SCALE GENOMIC DNA]</scope>
    <source>
        <strain evidence="3 4">DSM 25597</strain>
    </source>
</reference>